<evidence type="ECO:0000256" key="1">
    <source>
        <dbReference type="SAM" id="MobiDB-lite"/>
    </source>
</evidence>
<dbReference type="AlphaFoldDB" id="A0A0S4J679"/>
<accession>A0A0S4J679</accession>
<sequence>MQHHCAGSYVAATLLLVLFACSFTQAMGIATVQNAQKRILHYNNNNNNHSPISAASCTINANMNTSSMPPSTLPPKFATTAADCCTQCESHNSCVAAVWHSYYCHMLTSVVGIEPLVPSPGFVVILTSTTTTSTTTTTTAAPTTTSTSTAAPTPIPTTAAPPTPAPNSMHPPGIGVVRSVVCQSSPTCNISEDATCATTVFYNNVCSATGQEYSCQTSMVDVINYTDATCTTETNTLQELTNVCGQQMGLAYEAVYCDSYATYAVAGVSVSRSSCATTCNGGGDECSTTNFTTGACHANTIPNSVNGNFIVAWCYPTYVVYLGFDEEDCRGTYFASTAEPVGPQCYQDESYNYIQNMCG</sequence>
<reference evidence="4" key="1">
    <citation type="submission" date="2015-09" db="EMBL/GenBank/DDBJ databases">
        <authorList>
            <consortium name="Pathogen Informatics"/>
        </authorList>
    </citation>
    <scope>NUCLEOTIDE SEQUENCE [LARGE SCALE GENOMIC DNA]</scope>
    <source>
        <strain evidence="4">Lake Konstanz</strain>
    </source>
</reference>
<organism evidence="3 4">
    <name type="scientific">Bodo saltans</name>
    <name type="common">Flagellated protozoan</name>
    <dbReference type="NCBI Taxonomy" id="75058"/>
    <lineage>
        <taxon>Eukaryota</taxon>
        <taxon>Discoba</taxon>
        <taxon>Euglenozoa</taxon>
        <taxon>Kinetoplastea</taxon>
        <taxon>Metakinetoplastina</taxon>
        <taxon>Eubodonida</taxon>
        <taxon>Bodonidae</taxon>
        <taxon>Bodo</taxon>
    </lineage>
</organism>
<evidence type="ECO:0000313" key="3">
    <source>
        <dbReference type="EMBL" id="CUG86931.1"/>
    </source>
</evidence>
<protein>
    <submittedName>
        <fullName evidence="3">Membrane-associated protein, putative</fullName>
    </submittedName>
</protein>
<dbReference type="EMBL" id="CYKH01001406">
    <property type="protein sequence ID" value="CUG86931.1"/>
    <property type="molecule type" value="Genomic_DNA"/>
</dbReference>
<feature type="chain" id="PRO_5006622097" evidence="2">
    <location>
        <begin position="27"/>
        <end position="359"/>
    </location>
</feature>
<gene>
    <name evidence="3" type="ORF">BSAL_00840</name>
</gene>
<evidence type="ECO:0000313" key="4">
    <source>
        <dbReference type="Proteomes" id="UP000051952"/>
    </source>
</evidence>
<dbReference type="VEuPathDB" id="TriTrypDB:BSAL_00840"/>
<proteinExistence type="predicted"/>
<name>A0A0S4J679_BODSA</name>
<keyword evidence="2" id="KW-0732">Signal</keyword>
<dbReference type="Proteomes" id="UP000051952">
    <property type="component" value="Unassembled WGS sequence"/>
</dbReference>
<feature type="compositionally biased region" description="Low complexity" evidence="1">
    <location>
        <begin position="133"/>
        <end position="152"/>
    </location>
</feature>
<feature type="region of interest" description="Disordered" evidence="1">
    <location>
        <begin position="133"/>
        <end position="155"/>
    </location>
</feature>
<feature type="signal peptide" evidence="2">
    <location>
        <begin position="1"/>
        <end position="26"/>
    </location>
</feature>
<evidence type="ECO:0000256" key="2">
    <source>
        <dbReference type="SAM" id="SignalP"/>
    </source>
</evidence>
<keyword evidence="4" id="KW-1185">Reference proteome</keyword>